<evidence type="ECO:0000313" key="2">
    <source>
        <dbReference type="Ensembl" id="ENSOSIP00000015357.1"/>
    </source>
</evidence>
<evidence type="ECO:0000259" key="1">
    <source>
        <dbReference type="PROSITE" id="PS50041"/>
    </source>
</evidence>
<dbReference type="InterPro" id="IPR001304">
    <property type="entry name" value="C-type_lectin-like"/>
</dbReference>
<dbReference type="SUPFAM" id="SSF56436">
    <property type="entry name" value="C-type lectin-like"/>
    <property type="match status" value="1"/>
</dbReference>
<dbReference type="PANTHER" id="PTHR22803">
    <property type="entry name" value="MANNOSE, PHOSPHOLIPASE, LECTIN RECEPTOR RELATED"/>
    <property type="match status" value="1"/>
</dbReference>
<dbReference type="Pfam" id="PF00059">
    <property type="entry name" value="Lectin_C"/>
    <property type="match status" value="1"/>
</dbReference>
<organism evidence="2 3">
    <name type="scientific">Oryzias sinensis</name>
    <name type="common">Chinese medaka</name>
    <dbReference type="NCBI Taxonomy" id="183150"/>
    <lineage>
        <taxon>Eukaryota</taxon>
        <taxon>Metazoa</taxon>
        <taxon>Chordata</taxon>
        <taxon>Craniata</taxon>
        <taxon>Vertebrata</taxon>
        <taxon>Euteleostomi</taxon>
        <taxon>Actinopterygii</taxon>
        <taxon>Neopterygii</taxon>
        <taxon>Teleostei</taxon>
        <taxon>Neoteleostei</taxon>
        <taxon>Acanthomorphata</taxon>
        <taxon>Ovalentaria</taxon>
        <taxon>Atherinomorphae</taxon>
        <taxon>Beloniformes</taxon>
        <taxon>Adrianichthyidae</taxon>
        <taxon>Oryziinae</taxon>
        <taxon>Oryzias</taxon>
    </lineage>
</organism>
<keyword evidence="3" id="KW-1185">Reference proteome</keyword>
<reference evidence="2" key="2">
    <citation type="submission" date="2025-09" db="UniProtKB">
        <authorList>
            <consortium name="Ensembl"/>
        </authorList>
    </citation>
    <scope>IDENTIFICATION</scope>
</reference>
<name>A0A8C7XLD2_9TELE</name>
<dbReference type="InterPro" id="IPR016186">
    <property type="entry name" value="C-type_lectin-like/link_sf"/>
</dbReference>
<dbReference type="Ensembl" id="ENSOSIT00000016240.1">
    <property type="protein sequence ID" value="ENSOSIP00000015357.1"/>
    <property type="gene ID" value="ENSOSIG00000008556.1"/>
</dbReference>
<dbReference type="GeneTree" id="ENSGT01150000286973"/>
<dbReference type="InterPro" id="IPR050111">
    <property type="entry name" value="C-type_lectin/snaclec_domain"/>
</dbReference>
<dbReference type="PROSITE" id="PS50041">
    <property type="entry name" value="C_TYPE_LECTIN_2"/>
    <property type="match status" value="1"/>
</dbReference>
<protein>
    <recommendedName>
        <fullName evidence="1">C-type lectin domain-containing protein</fullName>
    </recommendedName>
</protein>
<dbReference type="InterPro" id="IPR016187">
    <property type="entry name" value="CTDL_fold"/>
</dbReference>
<dbReference type="AlphaFoldDB" id="A0A8C7XLD2"/>
<feature type="domain" description="C-type lectin" evidence="1">
    <location>
        <begin position="76"/>
        <end position="199"/>
    </location>
</feature>
<dbReference type="SMART" id="SM00034">
    <property type="entry name" value="CLECT"/>
    <property type="match status" value="1"/>
</dbReference>
<proteinExistence type="predicted"/>
<evidence type="ECO:0000313" key="3">
    <source>
        <dbReference type="Proteomes" id="UP000694383"/>
    </source>
</evidence>
<accession>A0A8C7XLD2</accession>
<reference evidence="2" key="1">
    <citation type="submission" date="2025-08" db="UniProtKB">
        <authorList>
            <consortium name="Ensembl"/>
        </authorList>
    </citation>
    <scope>IDENTIFICATION</scope>
</reference>
<dbReference type="Proteomes" id="UP000694383">
    <property type="component" value="Unplaced"/>
</dbReference>
<sequence length="214" mass="24112">TPKMYCCRFSFSEYQIGKSHIFRVPYAVLHKSPETHSGSGSVTPSVYYVSTMSGNVLETALRSVSEYHCDPGYLLYGNYCYHLESEDVKSWQDAEDHCSRQQGHLASIHSQEELSFLTGEKRSRPTSGRGFGAVKVSFRFVYTDGTPAVSGTDFLPWALGQPDNWQDNEDCVHLRGHNHAQPGLFNDDFCTSTREFICKKGGIFSQSCAPRWIQ</sequence>
<dbReference type="Gene3D" id="3.10.100.10">
    <property type="entry name" value="Mannose-Binding Protein A, subunit A"/>
    <property type="match status" value="1"/>
</dbReference>